<protein>
    <submittedName>
        <fullName evidence="2">Uncharacterized protein</fullName>
    </submittedName>
</protein>
<comment type="caution">
    <text evidence="2">The sequence shown here is derived from an EMBL/GenBank/DDBJ whole genome shotgun (WGS) entry which is preliminary data.</text>
</comment>
<feature type="transmembrane region" description="Helical" evidence="1">
    <location>
        <begin position="6"/>
        <end position="28"/>
    </location>
</feature>
<evidence type="ECO:0000313" key="2">
    <source>
        <dbReference type="EMBL" id="KAG6956905.1"/>
    </source>
</evidence>
<keyword evidence="1" id="KW-1133">Transmembrane helix</keyword>
<evidence type="ECO:0000313" key="3">
    <source>
        <dbReference type="Proteomes" id="UP000709295"/>
    </source>
</evidence>
<keyword evidence="1" id="KW-0812">Transmembrane</keyword>
<keyword evidence="1" id="KW-0472">Membrane</keyword>
<feature type="transmembrane region" description="Helical" evidence="1">
    <location>
        <begin position="94"/>
        <end position="111"/>
    </location>
</feature>
<organism evidence="2 3">
    <name type="scientific">Phytophthora aleatoria</name>
    <dbReference type="NCBI Taxonomy" id="2496075"/>
    <lineage>
        <taxon>Eukaryota</taxon>
        <taxon>Sar</taxon>
        <taxon>Stramenopiles</taxon>
        <taxon>Oomycota</taxon>
        <taxon>Peronosporomycetes</taxon>
        <taxon>Peronosporales</taxon>
        <taxon>Peronosporaceae</taxon>
        <taxon>Phytophthora</taxon>
    </lineage>
</organism>
<reference evidence="2" key="1">
    <citation type="submission" date="2021-01" db="EMBL/GenBank/DDBJ databases">
        <title>Phytophthora aleatoria, a newly-described species from Pinus radiata is distinct from Phytophthora cactorum isolates based on comparative genomics.</title>
        <authorList>
            <person name="Mcdougal R."/>
            <person name="Panda P."/>
            <person name="Williams N."/>
            <person name="Studholme D.J."/>
        </authorList>
    </citation>
    <scope>NUCLEOTIDE SEQUENCE</scope>
    <source>
        <strain evidence="2">NZFS 4037</strain>
    </source>
</reference>
<keyword evidence="3" id="KW-1185">Reference proteome</keyword>
<gene>
    <name evidence="2" type="ORF">JG688_00011222</name>
</gene>
<dbReference type="Proteomes" id="UP000709295">
    <property type="component" value="Unassembled WGS sequence"/>
</dbReference>
<name>A0A8J5IUW3_9STRA</name>
<sequence>MGILVWITTVPLRIIVVRLFSAIGYFVYKWAKLTKLCLTRYRSYIWSPAVQGQTRLTKWWKRYEPLLATRMVVLAARKGICKAARRIACVQVRAIRTVFTLVVYGVVYSVLFLYKIVAGACLGWLGVIVVTLMMNYLLLENEATVVYGGIAIGRRTVLLDACVLVLSKISHLWRWYESASTSSLKIRFERMSWRPVAQVICEAWCEFSVECW</sequence>
<dbReference type="AlphaFoldDB" id="A0A8J5IUW3"/>
<proteinExistence type="predicted"/>
<accession>A0A8J5IUW3</accession>
<feature type="transmembrane region" description="Helical" evidence="1">
    <location>
        <begin position="117"/>
        <end position="139"/>
    </location>
</feature>
<dbReference type="EMBL" id="JAENGY010000770">
    <property type="protein sequence ID" value="KAG6956905.1"/>
    <property type="molecule type" value="Genomic_DNA"/>
</dbReference>
<evidence type="ECO:0000256" key="1">
    <source>
        <dbReference type="SAM" id="Phobius"/>
    </source>
</evidence>